<reference evidence="1 2" key="1">
    <citation type="submission" date="2014-06" db="EMBL/GenBank/DDBJ databases">
        <title>Draft genome sequence of iron oxidizing acidophile Leptospirillum ferriphilum DSM14647.</title>
        <authorList>
            <person name="Cardenas J.P."/>
            <person name="Lazcano M."/>
            <person name="Ossandon F.J."/>
            <person name="Corbett M."/>
            <person name="Holmes D.S."/>
            <person name="Watkin E."/>
        </authorList>
    </citation>
    <scope>NUCLEOTIDE SEQUENCE [LARGE SCALE GENOMIC DNA]</scope>
    <source>
        <strain evidence="1 2">DSM 14647</strain>
    </source>
</reference>
<protein>
    <submittedName>
        <fullName evidence="1">Uncharacterized protein</fullName>
    </submittedName>
</protein>
<accession>A0A094W9Y4</accession>
<evidence type="ECO:0000313" key="2">
    <source>
        <dbReference type="Proteomes" id="UP000029452"/>
    </source>
</evidence>
<dbReference type="Proteomes" id="UP000029452">
    <property type="component" value="Unassembled WGS sequence"/>
</dbReference>
<sequence>MHPDSYPVRKGQATVQGLPDQTAHILAGHQGSSHLFLLSGRSFPRGPPLTEKKKALLSLRVPAGNRPDGLQKKRSPITTLCTTPVTRFLRPGKTGRISWKHSPFQK</sequence>
<dbReference type="PATRIC" id="fig|178606.4.peg.931"/>
<organism evidence="1 2">
    <name type="scientific">Leptospirillum ferriphilum</name>
    <dbReference type="NCBI Taxonomy" id="178606"/>
    <lineage>
        <taxon>Bacteria</taxon>
        <taxon>Pseudomonadati</taxon>
        <taxon>Nitrospirota</taxon>
        <taxon>Nitrospiria</taxon>
        <taxon>Nitrospirales</taxon>
        <taxon>Nitrospiraceae</taxon>
        <taxon>Leptospirillum</taxon>
    </lineage>
</organism>
<gene>
    <name evidence="1" type="ORF">LptCag_1121</name>
</gene>
<dbReference type="EMBL" id="JPGK01000003">
    <property type="protein sequence ID" value="KGA94358.1"/>
    <property type="molecule type" value="Genomic_DNA"/>
</dbReference>
<name>A0A094W9Y4_9BACT</name>
<dbReference type="AlphaFoldDB" id="A0A094W9Y4"/>
<proteinExistence type="predicted"/>
<comment type="caution">
    <text evidence="1">The sequence shown here is derived from an EMBL/GenBank/DDBJ whole genome shotgun (WGS) entry which is preliminary data.</text>
</comment>
<evidence type="ECO:0000313" key="1">
    <source>
        <dbReference type="EMBL" id="KGA94358.1"/>
    </source>
</evidence>